<dbReference type="CDD" id="cd11340">
    <property type="entry name" value="AmyAc_bac_CMD_like_3"/>
    <property type="match status" value="1"/>
</dbReference>
<dbReference type="InterPro" id="IPR014756">
    <property type="entry name" value="Ig_E-set"/>
</dbReference>
<name>A0AAU6P3I3_9FLAO</name>
<dbReference type="KEGG" id="mcaa:R3L15_01200"/>
<dbReference type="RefSeq" id="WP_338732761.1">
    <property type="nucleotide sequence ID" value="NZ_CP136924.1"/>
</dbReference>
<dbReference type="Gene3D" id="3.20.20.80">
    <property type="entry name" value="Glycosidases"/>
    <property type="match status" value="1"/>
</dbReference>
<dbReference type="SUPFAM" id="SSF81296">
    <property type="entry name" value="E set domains"/>
    <property type="match status" value="1"/>
</dbReference>
<dbReference type="PANTHER" id="PTHR10357:SF210">
    <property type="entry name" value="MALTODEXTRIN GLUCOSIDASE"/>
    <property type="match status" value="1"/>
</dbReference>
<evidence type="ECO:0000256" key="3">
    <source>
        <dbReference type="SAM" id="MobiDB-lite"/>
    </source>
</evidence>
<dbReference type="SUPFAM" id="SSF51445">
    <property type="entry name" value="(Trans)glycosidases"/>
    <property type="match status" value="1"/>
</dbReference>
<dbReference type="AlphaFoldDB" id="A0AAU6P3I3"/>
<protein>
    <submittedName>
        <fullName evidence="5">Glycoside hydrolase family 13 protein</fullName>
    </submittedName>
</protein>
<dbReference type="SUPFAM" id="SSF51011">
    <property type="entry name" value="Glycosyl hydrolase domain"/>
    <property type="match status" value="1"/>
</dbReference>
<keyword evidence="7" id="KW-1185">Reference proteome</keyword>
<sequence>MKYHIGIVLVLITLLGCKESKEQHPMEGEKTIPVSNTSLERVEPPHWWVGFKNTKLQLLVNDNGIGSFSAQVAYPGVTVTKVHQADSPNYLFVDLEIDNTTKPGKFDVLFEDENGTKKTHTYELKSRTIAAEDYVGFDSSDAIYLITPDRFANGDPSNDINENLRETTINRNDDYGRHGGDIKGITQHLDYIEKLGFTAIWPTPMLINDMLQSSYHGYAMTDFYQVDPRFGLLEDYKNLSQKMRDKDMKLIMDMVANHCGSNHWWMDDLPFKNWVNQQQALESGDALKNSNHRRTVNQDSYASKKDKAEMNEGWFVRAMPDLNQRNTFMANYIIQNNIWWIETLQLGGIRQDTYPYPDKDFMSDWAGAIMTEYPNFNIVGEEWSTNPLLVAYWQEGHQNKDGYKSNLKSTMDFPMQQTIVQALNEEESWGTGLVRMYDGLANDFGYTRPEDVLVFPDNHDMSRVYTQLGENLTKTQMALAYMACMPRTLQVYYGTEVLISDAEKPGDHGLIRTDFPGGWEGDTVNGFTGEGLSDEQTEMQTFVMKLMNYRKDSKAIHKGETVHFAPENGVYVLFRTMGNETVVCVLNKNEEPVELDVNRFLEMNLRGKTFHNIISDESVQWNDTLKLNNKGVTLLTTK</sequence>
<keyword evidence="2" id="KW-0326">Glycosidase</keyword>
<dbReference type="GO" id="GO:0016798">
    <property type="term" value="F:hydrolase activity, acting on glycosyl bonds"/>
    <property type="evidence" value="ECO:0007669"/>
    <property type="project" value="UniProtKB-KW"/>
</dbReference>
<dbReference type="Gene3D" id="2.60.40.1180">
    <property type="entry name" value="Golgi alpha-mannosidase II"/>
    <property type="match status" value="1"/>
</dbReference>
<reference evidence="5 7" key="1">
    <citation type="submission" date="2023-10" db="EMBL/GenBank/DDBJ databases">
        <title>Culture-based analysis of two novel bacteria associated with mangrove crab gills.</title>
        <authorList>
            <person name="Yang X."/>
            <person name="Garuglieri E."/>
            <person name="Van Goethem M.W."/>
            <person name="Fusi M."/>
            <person name="Marasco R."/>
            <person name="Daffonchio D.G."/>
        </authorList>
    </citation>
    <scope>NUCLEOTIDE SEQUENCE [LARGE SCALE GENOMIC DNA]</scope>
    <source>
        <strain evidence="6">UG2-1</strain>
        <strain evidence="5">UG2-2</strain>
        <strain evidence="7">UG2_2</strain>
    </source>
</reference>
<dbReference type="InterPro" id="IPR017853">
    <property type="entry name" value="GH"/>
</dbReference>
<dbReference type="Gene3D" id="2.60.40.10">
    <property type="entry name" value="Immunoglobulins"/>
    <property type="match status" value="1"/>
</dbReference>
<dbReference type="InterPro" id="IPR013780">
    <property type="entry name" value="Glyco_hydro_b"/>
</dbReference>
<dbReference type="SMART" id="SM00642">
    <property type="entry name" value="Aamy"/>
    <property type="match status" value="1"/>
</dbReference>
<evidence type="ECO:0000313" key="7">
    <source>
        <dbReference type="Proteomes" id="UP001368318"/>
    </source>
</evidence>
<dbReference type="InterPro" id="IPR015171">
    <property type="entry name" value="Cyc-maltodext_N"/>
</dbReference>
<dbReference type="InterPro" id="IPR013783">
    <property type="entry name" value="Ig-like_fold"/>
</dbReference>
<dbReference type="PANTHER" id="PTHR10357">
    <property type="entry name" value="ALPHA-AMYLASE FAMILY MEMBER"/>
    <property type="match status" value="1"/>
</dbReference>
<evidence type="ECO:0000313" key="6">
    <source>
        <dbReference type="EMBL" id="WXA13504.1"/>
    </source>
</evidence>
<evidence type="ECO:0000256" key="2">
    <source>
        <dbReference type="ARBA" id="ARBA00023295"/>
    </source>
</evidence>
<dbReference type="PROSITE" id="PS51257">
    <property type="entry name" value="PROKAR_LIPOPROTEIN"/>
    <property type="match status" value="1"/>
</dbReference>
<dbReference type="Proteomes" id="UP001368318">
    <property type="component" value="Chromosome"/>
</dbReference>
<dbReference type="Pfam" id="PF09087">
    <property type="entry name" value="Cyc-maltodext_N"/>
    <property type="match status" value="1"/>
</dbReference>
<accession>A0AAU6P3I3</accession>
<evidence type="ECO:0000313" key="5">
    <source>
        <dbReference type="EMBL" id="WXA04078.1"/>
    </source>
</evidence>
<dbReference type="EMBL" id="CP136924">
    <property type="protein sequence ID" value="WXA04078.1"/>
    <property type="molecule type" value="Genomic_DNA"/>
</dbReference>
<proteinExistence type="predicted"/>
<dbReference type="InterPro" id="IPR019492">
    <property type="entry name" value="Cyclo-malto-dextrinase_C"/>
</dbReference>
<feature type="region of interest" description="Disordered" evidence="3">
    <location>
        <begin position="285"/>
        <end position="304"/>
    </location>
</feature>
<dbReference type="Pfam" id="PF10438">
    <property type="entry name" value="Cyc-maltodext_C"/>
    <property type="match status" value="1"/>
</dbReference>
<organism evidence="5 7">
    <name type="scientific">Mangrovimonas cancribranchiae</name>
    <dbReference type="NCBI Taxonomy" id="3080055"/>
    <lineage>
        <taxon>Bacteria</taxon>
        <taxon>Pseudomonadati</taxon>
        <taxon>Bacteroidota</taxon>
        <taxon>Flavobacteriia</taxon>
        <taxon>Flavobacteriales</taxon>
        <taxon>Flavobacteriaceae</taxon>
        <taxon>Mangrovimonas</taxon>
    </lineage>
</organism>
<dbReference type="EMBL" id="CP136925">
    <property type="protein sequence ID" value="WXA13504.1"/>
    <property type="molecule type" value="Genomic_DNA"/>
</dbReference>
<dbReference type="GO" id="GO:0005975">
    <property type="term" value="P:carbohydrate metabolic process"/>
    <property type="evidence" value="ECO:0007669"/>
    <property type="project" value="InterPro"/>
</dbReference>
<dbReference type="InterPro" id="IPR006047">
    <property type="entry name" value="GH13_cat_dom"/>
</dbReference>
<evidence type="ECO:0000259" key="4">
    <source>
        <dbReference type="SMART" id="SM00642"/>
    </source>
</evidence>
<dbReference type="Pfam" id="PF00128">
    <property type="entry name" value="Alpha-amylase"/>
    <property type="match status" value="1"/>
</dbReference>
<evidence type="ECO:0000256" key="1">
    <source>
        <dbReference type="ARBA" id="ARBA00022801"/>
    </source>
</evidence>
<keyword evidence="1 5" id="KW-0378">Hydrolase</keyword>
<feature type="domain" description="Glycosyl hydrolase family 13 catalytic" evidence="4">
    <location>
        <begin position="145"/>
        <end position="550"/>
    </location>
</feature>
<gene>
    <name evidence="6" type="ORF">R3L15_01200</name>
    <name evidence="5" type="ORF">R3L16_06195</name>
</gene>